<gene>
    <name evidence="1" type="ORF">SMRZ_LOCUS17028</name>
</gene>
<dbReference type="AlphaFoldDB" id="A0A183MLV3"/>
<dbReference type="InterPro" id="IPR045609">
    <property type="entry name" value="DUF6451"/>
</dbReference>
<organism evidence="1 2">
    <name type="scientific">Schistosoma margrebowiei</name>
    <dbReference type="NCBI Taxonomy" id="48269"/>
    <lineage>
        <taxon>Eukaryota</taxon>
        <taxon>Metazoa</taxon>
        <taxon>Spiralia</taxon>
        <taxon>Lophotrochozoa</taxon>
        <taxon>Platyhelminthes</taxon>
        <taxon>Trematoda</taxon>
        <taxon>Digenea</taxon>
        <taxon>Strigeidida</taxon>
        <taxon>Schistosomatoidea</taxon>
        <taxon>Schistosomatidae</taxon>
        <taxon>Schistosoma</taxon>
    </lineage>
</organism>
<name>A0A183MLV3_9TREM</name>
<evidence type="ECO:0000313" key="1">
    <source>
        <dbReference type="EMBL" id="VDP22767.1"/>
    </source>
</evidence>
<dbReference type="Pfam" id="PF20049">
    <property type="entry name" value="DUF6451"/>
    <property type="match status" value="1"/>
</dbReference>
<dbReference type="PANTHER" id="PTHR47027">
    <property type="entry name" value="REVERSE TRANSCRIPTASE DOMAIN-CONTAINING PROTEIN"/>
    <property type="match status" value="1"/>
</dbReference>
<dbReference type="Proteomes" id="UP000277204">
    <property type="component" value="Unassembled WGS sequence"/>
</dbReference>
<evidence type="ECO:0000313" key="2">
    <source>
        <dbReference type="Proteomes" id="UP000277204"/>
    </source>
</evidence>
<keyword evidence="2" id="KW-1185">Reference proteome</keyword>
<proteinExistence type="predicted"/>
<reference evidence="1 2" key="1">
    <citation type="submission" date="2018-11" db="EMBL/GenBank/DDBJ databases">
        <authorList>
            <consortium name="Pathogen Informatics"/>
        </authorList>
    </citation>
    <scope>NUCLEOTIDE SEQUENCE [LARGE SCALE GENOMIC DNA]</scope>
    <source>
        <strain evidence="1 2">Zambia</strain>
    </source>
</reference>
<protein>
    <submittedName>
        <fullName evidence="1">Uncharacterized protein</fullName>
    </submittedName>
</protein>
<dbReference type="PANTHER" id="PTHR47027:SF25">
    <property type="entry name" value="REVERSE TRANSCRIPTASE DOMAIN-CONTAINING PROTEIN"/>
    <property type="match status" value="1"/>
</dbReference>
<accession>A0A183MLV3</accession>
<sequence>MQMKTTSVAPVSSSVGLNKQKRKTKILKLTTKNTNAITIDDEPVEEVESFTYLDSIVYECGGSDVNVNARISETRTAFLPLKNIWNSKQLSSIIKITIFNMNVKIVLLHGAET</sequence>
<dbReference type="EMBL" id="UZAI01017272">
    <property type="protein sequence ID" value="VDP22767.1"/>
    <property type="molecule type" value="Genomic_DNA"/>
</dbReference>